<sequence>MRRVCAAFGVTVLALACLAGAAEAANYKIIAPLKGKSRPDLPCCVGYNLFGPPSISGDFVVFTSRSGPADGIWSYQISTKKIRKLAGTETKIPGGKGKFTEFGFSTSAFPTTVGGETVAFYGWDKDRVFGLYTVGVRGGAVSLIASTRTRMPGGGSRIFKDLRHASTNGEIIAFYGLSPDNATGIFKAKVDGTGLKTVIDATDTLLDARTPNGPADDYFGLYSQPSVGKSDVTFYAGGLFDPVSGPNAVFREKGFADLSDNMTKLEGGGKAKHTRIFSASAAVGSSEIAIAADNPGTALYGLFKVKDLDFAAAYATTKTKIPGGSSLFFNFLGYGLDASGLAFTASYDQAGQLQQDVFFVDKPGGTIRRVARGADYYLPYVGDRSISQGRIVFTEGTNFADTFFLATPN</sequence>
<proteinExistence type="predicted"/>
<dbReference type="AlphaFoldDB" id="A0A4Q0MQP5"/>
<protein>
    <recommendedName>
        <fullName evidence="4">DUF3616 domain-containing protein</fullName>
    </recommendedName>
</protein>
<evidence type="ECO:0008006" key="4">
    <source>
        <dbReference type="Google" id="ProtNLM"/>
    </source>
</evidence>
<feature type="chain" id="PRO_5020921574" description="DUF3616 domain-containing protein" evidence="1">
    <location>
        <begin position="22"/>
        <end position="409"/>
    </location>
</feature>
<evidence type="ECO:0000313" key="2">
    <source>
        <dbReference type="EMBL" id="RXF75456.1"/>
    </source>
</evidence>
<comment type="caution">
    <text evidence="2">The sequence shown here is derived from an EMBL/GenBank/DDBJ whole genome shotgun (WGS) entry which is preliminary data.</text>
</comment>
<organism evidence="2 3">
    <name type="scientific">Hansschlegelia zhihuaiae</name>
    <dbReference type="NCBI Taxonomy" id="405005"/>
    <lineage>
        <taxon>Bacteria</taxon>
        <taxon>Pseudomonadati</taxon>
        <taxon>Pseudomonadota</taxon>
        <taxon>Alphaproteobacteria</taxon>
        <taxon>Hyphomicrobiales</taxon>
        <taxon>Methylopilaceae</taxon>
        <taxon>Hansschlegelia</taxon>
    </lineage>
</organism>
<dbReference type="SUPFAM" id="SSF82171">
    <property type="entry name" value="DPP6 N-terminal domain-like"/>
    <property type="match status" value="1"/>
</dbReference>
<dbReference type="OrthoDB" id="9831895at2"/>
<reference evidence="2 3" key="1">
    <citation type="submission" date="2018-12" db="EMBL/GenBank/DDBJ databases">
        <title>bacterium Hansschlegelia zhihuaiae S113.</title>
        <authorList>
            <person name="He J."/>
        </authorList>
    </citation>
    <scope>NUCLEOTIDE SEQUENCE [LARGE SCALE GENOMIC DNA]</scope>
    <source>
        <strain evidence="2 3">S 113</strain>
    </source>
</reference>
<gene>
    <name evidence="2" type="ORF">EK403_00945</name>
</gene>
<evidence type="ECO:0000313" key="3">
    <source>
        <dbReference type="Proteomes" id="UP000289708"/>
    </source>
</evidence>
<keyword evidence="3" id="KW-1185">Reference proteome</keyword>
<evidence type="ECO:0000256" key="1">
    <source>
        <dbReference type="SAM" id="SignalP"/>
    </source>
</evidence>
<dbReference type="RefSeq" id="WP_128775634.1">
    <property type="nucleotide sequence ID" value="NZ_RYFI01000001.1"/>
</dbReference>
<feature type="signal peptide" evidence="1">
    <location>
        <begin position="1"/>
        <end position="21"/>
    </location>
</feature>
<dbReference type="PROSITE" id="PS51257">
    <property type="entry name" value="PROKAR_LIPOPROTEIN"/>
    <property type="match status" value="1"/>
</dbReference>
<dbReference type="Proteomes" id="UP000289708">
    <property type="component" value="Unassembled WGS sequence"/>
</dbReference>
<accession>A0A4Q0MQP5</accession>
<keyword evidence="1" id="KW-0732">Signal</keyword>
<dbReference type="EMBL" id="RYFI01000001">
    <property type="protein sequence ID" value="RXF75456.1"/>
    <property type="molecule type" value="Genomic_DNA"/>
</dbReference>
<name>A0A4Q0MQP5_9HYPH</name>